<evidence type="ECO:0000256" key="2">
    <source>
        <dbReference type="ARBA" id="ARBA00009819"/>
    </source>
</evidence>
<keyword evidence="8" id="KW-0479">Metal-binding</keyword>
<evidence type="ECO:0000256" key="9">
    <source>
        <dbReference type="ARBA" id="ARBA00022982"/>
    </source>
</evidence>
<dbReference type="GO" id="GO:0016682">
    <property type="term" value="F:oxidoreductase activity, acting on diphenols and related substances as donors, oxygen as acceptor"/>
    <property type="evidence" value="ECO:0007669"/>
    <property type="project" value="TreeGrafter"/>
</dbReference>
<sequence>MAEHQPAKLAAMEGHYPASEAADAYIIGWVNEETEEVSGIAVPGLLSFLVHWDFEEPVTGLRAFPPDKRPPVNIVFQSYHAMVMIGVFLIVLSWIGLLFWWRKQLFNYRWLLYIMVFSVLGPQLANQLGWITAEVGRQPYIVYGLLETKNSLSPSVEAGEVIASLVMFGLIYLLLFVLFIYLLNGKIQHGPEEAELETGHLA</sequence>
<evidence type="ECO:0000256" key="11">
    <source>
        <dbReference type="ARBA" id="ARBA00023004"/>
    </source>
</evidence>
<feature type="transmembrane region" description="Helical" evidence="13">
    <location>
        <begin position="79"/>
        <end position="101"/>
    </location>
</feature>
<evidence type="ECO:0000256" key="13">
    <source>
        <dbReference type="SAM" id="Phobius"/>
    </source>
</evidence>
<proteinExistence type="inferred from homology"/>
<evidence type="ECO:0000313" key="14">
    <source>
        <dbReference type="EMBL" id="AOR51101.1"/>
    </source>
</evidence>
<keyword evidence="9" id="KW-0249">Electron transport</keyword>
<feature type="transmembrane region" description="Helical" evidence="13">
    <location>
        <begin position="161"/>
        <end position="183"/>
    </location>
</feature>
<evidence type="ECO:0000256" key="7">
    <source>
        <dbReference type="ARBA" id="ARBA00022692"/>
    </source>
</evidence>
<dbReference type="GO" id="GO:0019646">
    <property type="term" value="P:aerobic electron transport chain"/>
    <property type="evidence" value="ECO:0007669"/>
    <property type="project" value="InterPro"/>
</dbReference>
<evidence type="ECO:0000256" key="1">
    <source>
        <dbReference type="ARBA" id="ARBA00004429"/>
    </source>
</evidence>
<dbReference type="EMBL" id="KT982360">
    <property type="protein sequence ID" value="AOR51101.1"/>
    <property type="molecule type" value="Genomic_DNA"/>
</dbReference>
<dbReference type="Pfam" id="PF01654">
    <property type="entry name" value="Cyt_bd_oxida_I"/>
    <property type="match status" value="1"/>
</dbReference>
<keyword evidence="10 13" id="KW-1133">Transmembrane helix</keyword>
<evidence type="ECO:0000256" key="3">
    <source>
        <dbReference type="ARBA" id="ARBA00022448"/>
    </source>
</evidence>
<keyword evidence="4" id="KW-1003">Cell membrane</keyword>
<dbReference type="InterPro" id="IPR002585">
    <property type="entry name" value="Cyt-d_ubiquinol_oxidase_su_1"/>
</dbReference>
<keyword evidence="12 13" id="KW-0472">Membrane</keyword>
<name>A0A1C9U4N7_9BACT</name>
<dbReference type="PANTHER" id="PTHR30365">
    <property type="entry name" value="CYTOCHROME D UBIQUINOL OXIDASE"/>
    <property type="match status" value="1"/>
</dbReference>
<evidence type="ECO:0000256" key="12">
    <source>
        <dbReference type="ARBA" id="ARBA00023136"/>
    </source>
</evidence>
<evidence type="ECO:0000256" key="10">
    <source>
        <dbReference type="ARBA" id="ARBA00022989"/>
    </source>
</evidence>
<keyword evidence="11" id="KW-0408">Iron</keyword>
<evidence type="ECO:0000256" key="4">
    <source>
        <dbReference type="ARBA" id="ARBA00022475"/>
    </source>
</evidence>
<reference evidence="14" key="1">
    <citation type="journal article" date="2016" name="Sci. Rep.">
        <title>Triclosan Resistome from Metagenome Reveals Diverse Enoyl Acyl Carrier Protein Reductases and Selective Enrichment of Triclosan Resistance Genes.</title>
        <authorList>
            <person name="Khan R."/>
            <person name="Kong H.G."/>
            <person name="Jung Y.H."/>
            <person name="Choi J."/>
            <person name="Baek K.Y."/>
            <person name="Hwang E.C."/>
            <person name="Lee S.W."/>
        </authorList>
    </citation>
    <scope>NUCLEOTIDE SEQUENCE</scope>
</reference>
<keyword evidence="6" id="KW-0349">Heme</keyword>
<dbReference type="GO" id="GO:0009055">
    <property type="term" value="F:electron transfer activity"/>
    <property type="evidence" value="ECO:0007669"/>
    <property type="project" value="InterPro"/>
</dbReference>
<dbReference type="GO" id="GO:0070069">
    <property type="term" value="C:cytochrome complex"/>
    <property type="evidence" value="ECO:0007669"/>
    <property type="project" value="InterPro"/>
</dbReference>
<dbReference type="GO" id="GO:0005886">
    <property type="term" value="C:plasma membrane"/>
    <property type="evidence" value="ECO:0007669"/>
    <property type="project" value="UniProtKB-SubCell"/>
</dbReference>
<accession>A0A1C9U4N7</accession>
<protein>
    <submittedName>
        <fullName evidence="14">Cytochrome D ubiquinol oxidase subunit I</fullName>
    </submittedName>
</protein>
<dbReference type="GO" id="GO:0046872">
    <property type="term" value="F:metal ion binding"/>
    <property type="evidence" value="ECO:0007669"/>
    <property type="project" value="UniProtKB-KW"/>
</dbReference>
<evidence type="ECO:0000256" key="6">
    <source>
        <dbReference type="ARBA" id="ARBA00022617"/>
    </source>
</evidence>
<feature type="transmembrane region" description="Helical" evidence="13">
    <location>
        <begin position="108"/>
        <end position="125"/>
    </location>
</feature>
<dbReference type="AlphaFoldDB" id="A0A1C9U4N7"/>
<keyword evidence="7 13" id="KW-0812">Transmembrane</keyword>
<dbReference type="GO" id="GO:0020037">
    <property type="term" value="F:heme binding"/>
    <property type="evidence" value="ECO:0007669"/>
    <property type="project" value="TreeGrafter"/>
</dbReference>
<evidence type="ECO:0000256" key="8">
    <source>
        <dbReference type="ARBA" id="ARBA00022723"/>
    </source>
</evidence>
<dbReference type="PANTHER" id="PTHR30365:SF0">
    <property type="entry name" value="CYTOCHROME BD-I UBIQUINOL OXIDASE SUBUNIT 1"/>
    <property type="match status" value="1"/>
</dbReference>
<comment type="similarity">
    <text evidence="2">Belongs to the cytochrome ubiquinol oxidase subunit 1 family.</text>
</comment>
<comment type="subcellular location">
    <subcellularLocation>
        <location evidence="1">Cell inner membrane</location>
        <topology evidence="1">Multi-pass membrane protein</topology>
    </subcellularLocation>
</comment>
<evidence type="ECO:0000256" key="5">
    <source>
        <dbReference type="ARBA" id="ARBA00022519"/>
    </source>
</evidence>
<organism evidence="14">
    <name type="scientific">uncultured bacterium pAW1</name>
    <dbReference type="NCBI Taxonomy" id="1781155"/>
    <lineage>
        <taxon>Bacteria</taxon>
        <taxon>environmental samples</taxon>
    </lineage>
</organism>
<keyword evidence="3" id="KW-0813">Transport</keyword>
<keyword evidence="5" id="KW-0997">Cell inner membrane</keyword>